<dbReference type="InterPro" id="IPR016181">
    <property type="entry name" value="Acyl_CoA_acyltransferase"/>
</dbReference>
<name>A0A1W1VGU6_9DEIO</name>
<sequence length="216" mass="23475">MPEGRVRSLQAGDLATVAAVAYETGFFGESAARYFPDTALFGELWARAYFLEELNGPLGFAAEAGGQFLGYIIGTADMDAYRRRFVQVLGRVAWGALRGAYPQLVGCLPYLTRAARYPGPHAPEEAYPAHLHLNLRPEARGLGLGGALLDAYLEALRVRGAAGVQLSTTTENTAAVALYERRGLRVWAARKTPLWRPWLGRDATHIVMVRTLPGGS</sequence>
<dbReference type="InterPro" id="IPR000182">
    <property type="entry name" value="GNAT_dom"/>
</dbReference>
<dbReference type="STRING" id="695939.SAMN00790413_01579"/>
<dbReference type="AlphaFoldDB" id="A0A1W1VGU6"/>
<dbReference type="GO" id="GO:0016747">
    <property type="term" value="F:acyltransferase activity, transferring groups other than amino-acyl groups"/>
    <property type="evidence" value="ECO:0007669"/>
    <property type="project" value="InterPro"/>
</dbReference>
<dbReference type="Pfam" id="PF00583">
    <property type="entry name" value="Acetyltransf_1"/>
    <property type="match status" value="1"/>
</dbReference>
<evidence type="ECO:0000313" key="5">
    <source>
        <dbReference type="Proteomes" id="UP000192582"/>
    </source>
</evidence>
<gene>
    <name evidence="4" type="ORF">SAMN00790413_01579</name>
</gene>
<evidence type="ECO:0000256" key="1">
    <source>
        <dbReference type="ARBA" id="ARBA00022679"/>
    </source>
</evidence>
<dbReference type="PROSITE" id="PS51186">
    <property type="entry name" value="GNAT"/>
    <property type="match status" value="1"/>
</dbReference>
<dbReference type="Gene3D" id="3.40.630.30">
    <property type="match status" value="1"/>
</dbReference>
<dbReference type="InterPro" id="IPR050832">
    <property type="entry name" value="Bact_Acetyltransf"/>
</dbReference>
<dbReference type="EMBL" id="FWWU01000009">
    <property type="protein sequence ID" value="SMB92463.1"/>
    <property type="molecule type" value="Genomic_DNA"/>
</dbReference>
<proteinExistence type="predicted"/>
<evidence type="ECO:0000313" key="4">
    <source>
        <dbReference type="EMBL" id="SMB92463.1"/>
    </source>
</evidence>
<dbReference type="OrthoDB" id="66159at2"/>
<dbReference type="RefSeq" id="WP_084049017.1">
    <property type="nucleotide sequence ID" value="NZ_FWWU01000009.1"/>
</dbReference>
<accession>A0A1W1VGU6</accession>
<dbReference type="PANTHER" id="PTHR43877">
    <property type="entry name" value="AMINOALKYLPHOSPHONATE N-ACETYLTRANSFERASE-RELATED-RELATED"/>
    <property type="match status" value="1"/>
</dbReference>
<keyword evidence="1 4" id="KW-0808">Transferase</keyword>
<organism evidence="4 5">
    <name type="scientific">Deinococcus hopiensis KR-140</name>
    <dbReference type="NCBI Taxonomy" id="695939"/>
    <lineage>
        <taxon>Bacteria</taxon>
        <taxon>Thermotogati</taxon>
        <taxon>Deinococcota</taxon>
        <taxon>Deinococci</taxon>
        <taxon>Deinococcales</taxon>
        <taxon>Deinococcaceae</taxon>
        <taxon>Deinococcus</taxon>
    </lineage>
</organism>
<evidence type="ECO:0000259" key="3">
    <source>
        <dbReference type="PROSITE" id="PS51186"/>
    </source>
</evidence>
<dbReference type="Proteomes" id="UP000192582">
    <property type="component" value="Unassembled WGS sequence"/>
</dbReference>
<protein>
    <submittedName>
        <fullName evidence="4">Acetyltransferases</fullName>
    </submittedName>
</protein>
<keyword evidence="5" id="KW-1185">Reference proteome</keyword>
<evidence type="ECO:0000256" key="2">
    <source>
        <dbReference type="ARBA" id="ARBA00023315"/>
    </source>
</evidence>
<feature type="domain" description="N-acetyltransferase" evidence="3">
    <location>
        <begin position="4"/>
        <end position="213"/>
    </location>
</feature>
<dbReference type="SUPFAM" id="SSF55729">
    <property type="entry name" value="Acyl-CoA N-acyltransferases (Nat)"/>
    <property type="match status" value="1"/>
</dbReference>
<keyword evidence="2" id="KW-0012">Acyltransferase</keyword>
<reference evidence="4 5" key="1">
    <citation type="submission" date="2017-04" db="EMBL/GenBank/DDBJ databases">
        <authorList>
            <person name="Afonso C.L."/>
            <person name="Miller P.J."/>
            <person name="Scott M.A."/>
            <person name="Spackman E."/>
            <person name="Goraichik I."/>
            <person name="Dimitrov K.M."/>
            <person name="Suarez D.L."/>
            <person name="Swayne D.E."/>
        </authorList>
    </citation>
    <scope>NUCLEOTIDE SEQUENCE [LARGE SCALE GENOMIC DNA]</scope>
    <source>
        <strain evidence="4 5">KR-140</strain>
    </source>
</reference>